<keyword evidence="1" id="KW-0812">Transmembrane</keyword>
<evidence type="ECO:0000313" key="2">
    <source>
        <dbReference type="EMBL" id="KRZ41172.1"/>
    </source>
</evidence>
<keyword evidence="1" id="KW-0472">Membrane</keyword>
<comment type="caution">
    <text evidence="2">The sequence shown here is derived from an EMBL/GenBank/DDBJ whole genome shotgun (WGS) entry which is preliminary data.</text>
</comment>
<dbReference type="EMBL" id="JYDW01003665">
    <property type="protein sequence ID" value="KRZ41172.1"/>
    <property type="molecule type" value="Genomic_DNA"/>
</dbReference>
<dbReference type="AlphaFoldDB" id="A0A0V1K1R4"/>
<organism evidence="2 3">
    <name type="scientific">Trichinella nativa</name>
    <dbReference type="NCBI Taxonomy" id="6335"/>
    <lineage>
        <taxon>Eukaryota</taxon>
        <taxon>Metazoa</taxon>
        <taxon>Ecdysozoa</taxon>
        <taxon>Nematoda</taxon>
        <taxon>Enoplea</taxon>
        <taxon>Dorylaimia</taxon>
        <taxon>Trichinellida</taxon>
        <taxon>Trichinellidae</taxon>
        <taxon>Trichinella</taxon>
    </lineage>
</organism>
<dbReference type="Proteomes" id="UP000054721">
    <property type="component" value="Unassembled WGS sequence"/>
</dbReference>
<reference evidence="2 3" key="1">
    <citation type="submission" date="2015-05" db="EMBL/GenBank/DDBJ databases">
        <title>Evolution of Trichinella species and genotypes.</title>
        <authorList>
            <person name="Korhonen P.K."/>
            <person name="Edoardo P."/>
            <person name="Giuseppe L.R."/>
            <person name="Gasser R.B."/>
        </authorList>
    </citation>
    <scope>NUCLEOTIDE SEQUENCE [LARGE SCALE GENOMIC DNA]</scope>
    <source>
        <strain evidence="2">ISS10</strain>
    </source>
</reference>
<feature type="transmembrane region" description="Helical" evidence="1">
    <location>
        <begin position="20"/>
        <end position="39"/>
    </location>
</feature>
<accession>A0A0V1K1R4</accession>
<evidence type="ECO:0000313" key="3">
    <source>
        <dbReference type="Proteomes" id="UP000054721"/>
    </source>
</evidence>
<proteinExistence type="predicted"/>
<protein>
    <submittedName>
        <fullName evidence="2">Uncharacterized protein</fullName>
    </submittedName>
</protein>
<sequence>MFCNSLYGAGWPGTQRSHCLFLLSTGGFLCVALAVLELAM</sequence>
<keyword evidence="1" id="KW-1133">Transmembrane helix</keyword>
<evidence type="ECO:0000256" key="1">
    <source>
        <dbReference type="SAM" id="Phobius"/>
    </source>
</evidence>
<gene>
    <name evidence="2" type="ORF">T02_12355</name>
</gene>
<keyword evidence="3" id="KW-1185">Reference proteome</keyword>
<name>A0A0V1K1R4_9BILA</name>